<comment type="caution">
    <text evidence="1">The sequence shown here is derived from an EMBL/GenBank/DDBJ whole genome shotgun (WGS) entry which is preliminary data.</text>
</comment>
<organism evidence="1 2">
    <name type="scientific">Schaedlerella arabinosiphila</name>
    <dbReference type="NCBI Taxonomy" id="2044587"/>
    <lineage>
        <taxon>Bacteria</taxon>
        <taxon>Bacillati</taxon>
        <taxon>Bacillota</taxon>
        <taxon>Clostridia</taxon>
        <taxon>Lachnospirales</taxon>
        <taxon>Lachnospiraceae</taxon>
        <taxon>Schaedlerella</taxon>
    </lineage>
</organism>
<name>A0A426DG00_9FIRM</name>
<evidence type="ECO:0000313" key="1">
    <source>
        <dbReference type="EMBL" id="RRK31739.1"/>
    </source>
</evidence>
<accession>A0A426DG00</accession>
<reference evidence="1" key="1">
    <citation type="submission" date="2018-10" db="EMBL/GenBank/DDBJ databases">
        <title>Schaedlerella arabinophila gen. nov. sp. nov., isolated from the mouse intestinal tract and comparative analysis with the genome of the closely related altered Schaedler flora strain ASF502.</title>
        <authorList>
            <person name="Miyake S."/>
            <person name="Soh M."/>
            <person name="Seedorf H."/>
        </authorList>
    </citation>
    <scope>NUCLEOTIDE SEQUENCE [LARGE SCALE GENOMIC DNA]</scope>
    <source>
        <strain evidence="1">DSM 106076</strain>
    </source>
</reference>
<proteinExistence type="predicted"/>
<evidence type="ECO:0000313" key="2">
    <source>
        <dbReference type="Proteomes" id="UP000274920"/>
    </source>
</evidence>
<dbReference type="Proteomes" id="UP000274920">
    <property type="component" value="Unassembled WGS sequence"/>
</dbReference>
<protein>
    <submittedName>
        <fullName evidence="1">Uncharacterized protein</fullName>
    </submittedName>
</protein>
<dbReference type="AlphaFoldDB" id="A0A426DG00"/>
<keyword evidence="2" id="KW-1185">Reference proteome</keyword>
<gene>
    <name evidence="1" type="ORF">EBB54_10460</name>
</gene>
<sequence length="63" mass="7148">MHTKTNTAQFLVSVFQLCHYYMDSGKISHWYSYSQISFFFKKNENSGISPPGSGGVFLHPEGL</sequence>
<dbReference type="EMBL" id="RHJS01000002">
    <property type="protein sequence ID" value="RRK31739.1"/>
    <property type="molecule type" value="Genomic_DNA"/>
</dbReference>